<dbReference type="AlphaFoldDB" id="A0A0B8ZHR7"/>
<evidence type="ECO:0000259" key="1">
    <source>
        <dbReference type="PROSITE" id="PS51186"/>
    </source>
</evidence>
<protein>
    <submittedName>
        <fullName evidence="2">GCN5-like N-acetyltransferase</fullName>
    </submittedName>
</protein>
<dbReference type="SUPFAM" id="SSF55729">
    <property type="entry name" value="Acyl-CoA N-acyltransferases (Nat)"/>
    <property type="match status" value="1"/>
</dbReference>
<evidence type="ECO:0000313" key="3">
    <source>
        <dbReference type="Proteomes" id="UP000031338"/>
    </source>
</evidence>
<keyword evidence="3" id="KW-1185">Reference proteome</keyword>
<sequence length="177" mass="20048">MTAASLAELAPLRPFATRDGTRLDVRAAFSEDEAVLESFFENVSAEDRRFRFLAASRHVGHDQLYPLTHCDHWRTESFLAFDHESGVLVASAVLACDAKMETGEIAVSIRNDWRGRGIGWAMLDLLGEEARKRGLRRVISIEDRDNHAAIELERERGFVPRAIDGDPRLLLLEKRFD</sequence>
<dbReference type="Gene3D" id="3.40.630.30">
    <property type="match status" value="1"/>
</dbReference>
<evidence type="ECO:0000313" key="2">
    <source>
        <dbReference type="EMBL" id="KHS45808.1"/>
    </source>
</evidence>
<accession>A0A0B8ZHR7</accession>
<dbReference type="PATRIC" id="fig|48936.3.peg.2423"/>
<keyword evidence="2" id="KW-0808">Transferase</keyword>
<organism evidence="2 3">
    <name type="scientific">Novosphingobium subterraneum</name>
    <dbReference type="NCBI Taxonomy" id="48936"/>
    <lineage>
        <taxon>Bacteria</taxon>
        <taxon>Pseudomonadati</taxon>
        <taxon>Pseudomonadota</taxon>
        <taxon>Alphaproteobacteria</taxon>
        <taxon>Sphingomonadales</taxon>
        <taxon>Sphingomonadaceae</taxon>
        <taxon>Novosphingobium</taxon>
    </lineage>
</organism>
<dbReference type="InterPro" id="IPR016181">
    <property type="entry name" value="Acyl_CoA_acyltransferase"/>
</dbReference>
<dbReference type="STRING" id="48936.NJ75_02413"/>
<dbReference type="RefSeq" id="WP_039334963.1">
    <property type="nucleotide sequence ID" value="NZ_JRVC01000011.1"/>
</dbReference>
<dbReference type="PROSITE" id="PS51186">
    <property type="entry name" value="GNAT"/>
    <property type="match status" value="1"/>
</dbReference>
<proteinExistence type="predicted"/>
<reference evidence="2 3" key="1">
    <citation type="submission" date="2014-10" db="EMBL/GenBank/DDBJ databases">
        <title>Draft genome sequence of Novosphingobium subterraneum DSM 12447.</title>
        <authorList>
            <person name="Gan H.M."/>
            <person name="Gan H.Y."/>
            <person name="Savka M.A."/>
        </authorList>
    </citation>
    <scope>NUCLEOTIDE SEQUENCE [LARGE SCALE GENOMIC DNA]</scope>
    <source>
        <strain evidence="2 3">DSM 12447</strain>
    </source>
</reference>
<feature type="domain" description="N-acetyltransferase" evidence="1">
    <location>
        <begin position="23"/>
        <end position="177"/>
    </location>
</feature>
<dbReference type="InterPro" id="IPR000182">
    <property type="entry name" value="GNAT_dom"/>
</dbReference>
<dbReference type="Proteomes" id="UP000031338">
    <property type="component" value="Unassembled WGS sequence"/>
</dbReference>
<dbReference type="EMBL" id="JRVC01000011">
    <property type="protein sequence ID" value="KHS45808.1"/>
    <property type="molecule type" value="Genomic_DNA"/>
</dbReference>
<gene>
    <name evidence="2" type="ORF">NJ75_02413</name>
</gene>
<name>A0A0B8ZHR7_9SPHN</name>
<comment type="caution">
    <text evidence="2">The sequence shown here is derived from an EMBL/GenBank/DDBJ whole genome shotgun (WGS) entry which is preliminary data.</text>
</comment>
<dbReference type="Pfam" id="PF00583">
    <property type="entry name" value="Acetyltransf_1"/>
    <property type="match status" value="1"/>
</dbReference>
<dbReference type="GO" id="GO:0016747">
    <property type="term" value="F:acyltransferase activity, transferring groups other than amino-acyl groups"/>
    <property type="evidence" value="ECO:0007669"/>
    <property type="project" value="InterPro"/>
</dbReference>
<dbReference type="CDD" id="cd04301">
    <property type="entry name" value="NAT_SF"/>
    <property type="match status" value="1"/>
</dbReference>